<evidence type="ECO:0000313" key="3">
    <source>
        <dbReference type="Proteomes" id="UP000094329"/>
    </source>
</evidence>
<keyword evidence="3" id="KW-1185">Reference proteome</keyword>
<dbReference type="RefSeq" id="WP_069313250.1">
    <property type="nucleotide sequence ID" value="NZ_MDTU01000001.1"/>
</dbReference>
<proteinExistence type="predicted"/>
<gene>
    <name evidence="2" type="ORF">BGC07_11650</name>
</gene>
<dbReference type="SUPFAM" id="SSF56219">
    <property type="entry name" value="DNase I-like"/>
    <property type="match status" value="1"/>
</dbReference>
<dbReference type="Pfam" id="PF22669">
    <property type="entry name" value="Exo_endo_phos2"/>
    <property type="match status" value="1"/>
</dbReference>
<feature type="domain" description="Inositol polyphosphate-related phosphatase" evidence="1">
    <location>
        <begin position="2"/>
        <end position="323"/>
    </location>
</feature>
<dbReference type="Gene3D" id="3.60.10.10">
    <property type="entry name" value="Endonuclease/exonuclease/phosphatase"/>
    <property type="match status" value="1"/>
</dbReference>
<comment type="caution">
    <text evidence="2">The sequence shown here is derived from an EMBL/GenBank/DDBJ whole genome shotgun (WGS) entry which is preliminary data.</text>
</comment>
<accession>A0ABX3A3P3</accession>
<protein>
    <recommendedName>
        <fullName evidence="1">Inositol polyphosphate-related phosphatase domain-containing protein</fullName>
    </recommendedName>
</protein>
<dbReference type="EMBL" id="MDTU01000001">
    <property type="protein sequence ID" value="ODN43453.1"/>
    <property type="molecule type" value="Genomic_DNA"/>
</dbReference>
<evidence type="ECO:0000313" key="2">
    <source>
        <dbReference type="EMBL" id="ODN43453.1"/>
    </source>
</evidence>
<dbReference type="InterPro" id="IPR036691">
    <property type="entry name" value="Endo/exonu/phosph_ase_sf"/>
</dbReference>
<evidence type="ECO:0000259" key="1">
    <source>
        <dbReference type="SMART" id="SM00128"/>
    </source>
</evidence>
<dbReference type="Proteomes" id="UP000094329">
    <property type="component" value="Unassembled WGS sequence"/>
</dbReference>
<sequence length="480" mass="53514">MPNYRIAALTWNMGNNQIDGSSIDELAAKVNEGEIPDILIVSAQEAKTTALKRERLSERLAKRLTADDGEFFQQLHEDHISVLTKPKGVKNYLKPSETHLGILVSPKIAGKVSIDVITPPGSVRGTNPNKGGVYAVLRIQGDGDKVRRVGVIACHLDSNSQEERAKEVAKLMNHMGGEELDSVIFAGDHNERLELGSVQDGSVDAGLCKLIEAEGGEEELVARFDPLYNNRVAHFESRGFFAPKLSEFTHHEVRSNGKTRHKKERGGVPDAGALDNVLLCAPEGVIDTVETPQVIAVKGPKGQDASDHKAVLVKFQFDTEDPGMDAHRDGHYLSYLSEKHQVGEGASEMVMSTLAAADRYICHRESSSAGRRYKFMGSDGINATEDLIDWLKKNQRADDKTVKIEVMNYLYSRGEYKRKKYRKSSHHQHSRFPFFKRILEQGVSPDRRSENVFHSNFIRMTADQRKSELERARVIDPMAS</sequence>
<dbReference type="SMART" id="SM00128">
    <property type="entry name" value="IPPc"/>
    <property type="match status" value="1"/>
</dbReference>
<dbReference type="InterPro" id="IPR000300">
    <property type="entry name" value="IPPc"/>
</dbReference>
<organism evidence="2 3">
    <name type="scientific">Piscirickettsia litoralis</name>
    <dbReference type="NCBI Taxonomy" id="1891921"/>
    <lineage>
        <taxon>Bacteria</taxon>
        <taxon>Pseudomonadati</taxon>
        <taxon>Pseudomonadota</taxon>
        <taxon>Gammaproteobacteria</taxon>
        <taxon>Thiotrichales</taxon>
        <taxon>Piscirickettsiaceae</taxon>
        <taxon>Piscirickettsia</taxon>
    </lineage>
</organism>
<reference evidence="2 3" key="1">
    <citation type="submission" date="2016-08" db="EMBL/GenBank/DDBJ databases">
        <title>Draft genome sequence of Candidatus Piscirickettsia litoralis, from seawater.</title>
        <authorList>
            <person name="Wan X."/>
            <person name="Lee A.J."/>
            <person name="Hou S."/>
            <person name="Donachie S.P."/>
        </authorList>
    </citation>
    <scope>NUCLEOTIDE SEQUENCE [LARGE SCALE GENOMIC DNA]</scope>
    <source>
        <strain evidence="2 3">Y2</strain>
    </source>
</reference>
<name>A0ABX3A3P3_9GAMM</name>